<proteinExistence type="predicted"/>
<reference evidence="1" key="1">
    <citation type="submission" date="2021-05" db="EMBL/GenBank/DDBJ databases">
        <authorList>
            <person name="Alioto T."/>
            <person name="Alioto T."/>
            <person name="Gomez Garrido J."/>
        </authorList>
    </citation>
    <scope>NUCLEOTIDE SEQUENCE</scope>
</reference>
<protein>
    <submittedName>
        <fullName evidence="1">Uncharacterized protein</fullName>
    </submittedName>
</protein>
<dbReference type="AlphaFoldDB" id="A0A8D8LKP0"/>
<sequence>MDSCEQDLDIAALGLLFLILQSKNKASKKRKQWCKKWLKRRNQCSHISLISELSEEPLDFLNYLRMTEPAYQKLLSLVYPLIEKQDTPENKIQLSMVGYAPTMVVTGDGEIGRASCRERV</sequence>
<evidence type="ECO:0000313" key="1">
    <source>
        <dbReference type="EMBL" id="CAG6608298.1"/>
    </source>
</evidence>
<dbReference type="EMBL" id="HBUF01010985">
    <property type="protein sequence ID" value="CAG6608298.1"/>
    <property type="molecule type" value="Transcribed_RNA"/>
</dbReference>
<accession>A0A8D8LKP0</accession>
<name>A0A8D8LKP0_9HEMI</name>
<organism evidence="1">
    <name type="scientific">Cacopsylla melanoneura</name>
    <dbReference type="NCBI Taxonomy" id="428564"/>
    <lineage>
        <taxon>Eukaryota</taxon>
        <taxon>Metazoa</taxon>
        <taxon>Ecdysozoa</taxon>
        <taxon>Arthropoda</taxon>
        <taxon>Hexapoda</taxon>
        <taxon>Insecta</taxon>
        <taxon>Pterygota</taxon>
        <taxon>Neoptera</taxon>
        <taxon>Paraneoptera</taxon>
        <taxon>Hemiptera</taxon>
        <taxon>Sternorrhyncha</taxon>
        <taxon>Psylloidea</taxon>
        <taxon>Psyllidae</taxon>
        <taxon>Psyllinae</taxon>
        <taxon>Cacopsylla</taxon>
    </lineage>
</organism>